<protein>
    <submittedName>
        <fullName evidence="2">Uncharacterized protein</fullName>
    </submittedName>
</protein>
<keyword evidence="3" id="KW-1185">Reference proteome</keyword>
<evidence type="ECO:0000256" key="1">
    <source>
        <dbReference type="SAM" id="MobiDB-lite"/>
    </source>
</evidence>
<name>A0A0B2VNA8_TOXCA</name>
<dbReference type="EMBL" id="JPKZ01001296">
    <property type="protein sequence ID" value="KHN82829.1"/>
    <property type="molecule type" value="Genomic_DNA"/>
</dbReference>
<proteinExistence type="predicted"/>
<evidence type="ECO:0000313" key="3">
    <source>
        <dbReference type="Proteomes" id="UP000031036"/>
    </source>
</evidence>
<dbReference type="AlphaFoldDB" id="A0A0B2VNA8"/>
<comment type="caution">
    <text evidence="2">The sequence shown here is derived from an EMBL/GenBank/DDBJ whole genome shotgun (WGS) entry which is preliminary data.</text>
</comment>
<dbReference type="Proteomes" id="UP000031036">
    <property type="component" value="Unassembled WGS sequence"/>
</dbReference>
<evidence type="ECO:0000313" key="2">
    <source>
        <dbReference type="EMBL" id="KHN82829.1"/>
    </source>
</evidence>
<organism evidence="2 3">
    <name type="scientific">Toxocara canis</name>
    <name type="common">Canine roundworm</name>
    <dbReference type="NCBI Taxonomy" id="6265"/>
    <lineage>
        <taxon>Eukaryota</taxon>
        <taxon>Metazoa</taxon>
        <taxon>Ecdysozoa</taxon>
        <taxon>Nematoda</taxon>
        <taxon>Chromadorea</taxon>
        <taxon>Rhabditida</taxon>
        <taxon>Spirurina</taxon>
        <taxon>Ascaridomorpha</taxon>
        <taxon>Ascaridoidea</taxon>
        <taxon>Toxocaridae</taxon>
        <taxon>Toxocara</taxon>
    </lineage>
</organism>
<sequence>MEPYKSPTPMLNPQQYEQKKDAERKLPPFPASHLHCLISLSLRIINFTSSDDLPHPFREFIANSTSSYDDLQPRLLLTPLFTFFSSSGVDLSAEPYRDLRSLQAIRDDWKDGVKEGACRSQLPYEISFPLKCIASALLELLFANYSSQAAHSTTAK</sequence>
<gene>
    <name evidence="2" type="ORF">Tcan_06720</name>
</gene>
<feature type="region of interest" description="Disordered" evidence="1">
    <location>
        <begin position="1"/>
        <end position="22"/>
    </location>
</feature>
<reference evidence="2 3" key="1">
    <citation type="submission" date="2014-11" db="EMBL/GenBank/DDBJ databases">
        <title>Genetic blueprint of the zoonotic pathogen Toxocara canis.</title>
        <authorList>
            <person name="Zhu X.-Q."/>
            <person name="Korhonen P.K."/>
            <person name="Cai H."/>
            <person name="Young N.D."/>
            <person name="Nejsum P."/>
            <person name="von Samson-Himmelstjerna G."/>
            <person name="Boag P.R."/>
            <person name="Tan P."/>
            <person name="Li Q."/>
            <person name="Min J."/>
            <person name="Yang Y."/>
            <person name="Wang X."/>
            <person name="Fang X."/>
            <person name="Hall R.S."/>
            <person name="Hofmann A."/>
            <person name="Sternberg P.W."/>
            <person name="Jex A.R."/>
            <person name="Gasser R.B."/>
        </authorList>
    </citation>
    <scope>NUCLEOTIDE SEQUENCE [LARGE SCALE GENOMIC DNA]</scope>
    <source>
        <strain evidence="2">PN_DK_2014</strain>
    </source>
</reference>
<accession>A0A0B2VNA8</accession>